<comment type="caution">
    <text evidence="1">The sequence shown here is derived from an EMBL/GenBank/DDBJ whole genome shotgun (WGS) entry which is preliminary data.</text>
</comment>
<protein>
    <recommendedName>
        <fullName evidence="2">Winged helix DNA-binding domain-containing protein</fullName>
    </recommendedName>
</protein>
<evidence type="ECO:0008006" key="2">
    <source>
        <dbReference type="Google" id="ProtNLM"/>
    </source>
</evidence>
<gene>
    <name evidence="1" type="ORF">LCGC14_2027630</name>
</gene>
<dbReference type="EMBL" id="LAZR01023543">
    <property type="protein sequence ID" value="KKL78158.1"/>
    <property type="molecule type" value="Genomic_DNA"/>
</dbReference>
<dbReference type="AlphaFoldDB" id="A0A0F9EVH8"/>
<dbReference type="PANTHER" id="PTHR30528:SF0">
    <property type="entry name" value="CYTOPLASMIC PROTEIN"/>
    <property type="match status" value="1"/>
</dbReference>
<proteinExistence type="predicted"/>
<dbReference type="InterPro" id="IPR009351">
    <property type="entry name" value="AlkZ-like"/>
</dbReference>
<evidence type="ECO:0000313" key="1">
    <source>
        <dbReference type="EMBL" id="KKL78158.1"/>
    </source>
</evidence>
<accession>A0A0F9EVH8</accession>
<sequence>MILHARRTSYRPAALTALLERDRTLFEHWTHDAAVIPTAFLPHWTLRHARDRERLIRNWAALRQPGYEARFAPVLDHVARHGACRSDSFAAPAGQGAKGWWDWHPSKSALEYLWRTGALAISRREGFRKVYDLTERVLPVVDDPPSARDTLDWACASALERLGIATPGELAAFWALATPAEARDWSARQIAQGRLQEVEVIGADGSARLHLARPESLRSQPRAS</sequence>
<dbReference type="Pfam" id="PF06224">
    <property type="entry name" value="AlkZ-like"/>
    <property type="match status" value="1"/>
</dbReference>
<dbReference type="PANTHER" id="PTHR30528">
    <property type="entry name" value="CYTOPLASMIC PROTEIN"/>
    <property type="match status" value="1"/>
</dbReference>
<reference evidence="1" key="1">
    <citation type="journal article" date="2015" name="Nature">
        <title>Complex archaea that bridge the gap between prokaryotes and eukaryotes.</title>
        <authorList>
            <person name="Spang A."/>
            <person name="Saw J.H."/>
            <person name="Jorgensen S.L."/>
            <person name="Zaremba-Niedzwiedzka K."/>
            <person name="Martijn J."/>
            <person name="Lind A.E."/>
            <person name="van Eijk R."/>
            <person name="Schleper C."/>
            <person name="Guy L."/>
            <person name="Ettema T.J."/>
        </authorList>
    </citation>
    <scope>NUCLEOTIDE SEQUENCE</scope>
</reference>
<organism evidence="1">
    <name type="scientific">marine sediment metagenome</name>
    <dbReference type="NCBI Taxonomy" id="412755"/>
    <lineage>
        <taxon>unclassified sequences</taxon>
        <taxon>metagenomes</taxon>
        <taxon>ecological metagenomes</taxon>
    </lineage>
</organism>
<name>A0A0F9EVH8_9ZZZZ</name>